<reference evidence="5" key="1">
    <citation type="submission" date="2012-03" db="EMBL/GenBank/DDBJ databases">
        <title>Complete genome of Caldisphaera lagunensis DSM 15908.</title>
        <authorList>
            <person name="Lucas S."/>
            <person name="Copeland A."/>
            <person name="Lapidus A."/>
            <person name="Glavina del Rio T."/>
            <person name="Dalin E."/>
            <person name="Tice H."/>
            <person name="Bruce D."/>
            <person name="Goodwin L."/>
            <person name="Pitluck S."/>
            <person name="Peters L."/>
            <person name="Mikhailova N."/>
            <person name="Teshima H."/>
            <person name="Kyrpides N."/>
            <person name="Mavromatis K."/>
            <person name="Ivanova N."/>
            <person name="Brettin T."/>
            <person name="Detter J.C."/>
            <person name="Han C."/>
            <person name="Larimer F."/>
            <person name="Land M."/>
            <person name="Hauser L."/>
            <person name="Markowitz V."/>
            <person name="Cheng J.-F."/>
            <person name="Hugenholtz P."/>
            <person name="Woyke T."/>
            <person name="Wu D."/>
            <person name="Spring S."/>
            <person name="Schroeder M."/>
            <person name="Brambilla E."/>
            <person name="Klenk H.-P."/>
            <person name="Eisen J.A."/>
        </authorList>
    </citation>
    <scope>NUCLEOTIDE SEQUENCE [LARGE SCALE GENOMIC DNA]</scope>
    <source>
        <strain evidence="5">DSM 15908 / JCM 11604 / IC-154</strain>
    </source>
</reference>
<dbReference type="eggNOG" id="arCOG00666">
    <property type="taxonomic scope" value="Archaea"/>
</dbReference>
<dbReference type="Gene3D" id="2.160.10.10">
    <property type="entry name" value="Hexapeptide repeat proteins"/>
    <property type="match status" value="1"/>
</dbReference>
<dbReference type="EMBL" id="CP003378">
    <property type="protein sequence ID" value="AFZ70442.1"/>
    <property type="molecule type" value="Genomic_DNA"/>
</dbReference>
<dbReference type="PANTHER" id="PTHR22572">
    <property type="entry name" value="SUGAR-1-PHOSPHATE GUANYL TRANSFERASE"/>
    <property type="match status" value="1"/>
</dbReference>
<dbReference type="InterPro" id="IPR005835">
    <property type="entry name" value="NTP_transferase_dom"/>
</dbReference>
<dbReference type="HOGENOM" id="CLU_029499_0_2_2"/>
<evidence type="ECO:0000313" key="4">
    <source>
        <dbReference type="EMBL" id="AFZ70442.1"/>
    </source>
</evidence>
<dbReference type="Gene3D" id="3.90.550.10">
    <property type="entry name" value="Spore Coat Polysaccharide Biosynthesis Protein SpsA, Chain A"/>
    <property type="match status" value="1"/>
</dbReference>
<protein>
    <submittedName>
        <fullName evidence="4">Nucleoside-diphosphate-sugar pyrophosphorylase family protein</fullName>
    </submittedName>
</protein>
<dbReference type="SUPFAM" id="SSF51161">
    <property type="entry name" value="Trimeric LpxA-like enzymes"/>
    <property type="match status" value="1"/>
</dbReference>
<evidence type="ECO:0000259" key="2">
    <source>
        <dbReference type="Pfam" id="PF00483"/>
    </source>
</evidence>
<name>L0ABC9_CALLD</name>
<feature type="domain" description="Nucleotidyl transferase" evidence="2">
    <location>
        <begin position="6"/>
        <end position="258"/>
    </location>
</feature>
<evidence type="ECO:0000256" key="1">
    <source>
        <dbReference type="ARBA" id="ARBA00007274"/>
    </source>
</evidence>
<dbReference type="SUPFAM" id="SSF53448">
    <property type="entry name" value="Nucleotide-diphospho-sugar transferases"/>
    <property type="match status" value="1"/>
</dbReference>
<dbReference type="InterPro" id="IPR056729">
    <property type="entry name" value="GMPPB_C"/>
</dbReference>
<gene>
    <name evidence="4" type="ordered locus">Calag_0697</name>
</gene>
<dbReference type="Pfam" id="PF25087">
    <property type="entry name" value="GMPPB_C"/>
    <property type="match status" value="1"/>
</dbReference>
<dbReference type="InterPro" id="IPR011004">
    <property type="entry name" value="Trimer_LpxA-like_sf"/>
</dbReference>
<dbReference type="CDD" id="cd04181">
    <property type="entry name" value="NTP_transferase"/>
    <property type="match status" value="1"/>
</dbReference>
<sequence length="411" mass="46941">MPIKKTLIPIGGLGTRLYPLTVDTSKPMVRFLNNFLIDYTLSELAYRGINEVFLGVSGYYNYRDVYDHLGERFKVKIDGEIKSIKLRYQPNEDSIGNAHSVKIMADYYDIYDDVLVFQGDTVASINVNNIYKFHQSNDAFMTIVLKEIVEPEKLRQFGVAKIDENMRIESFVEKPSNPNELPSRLVNTGIYLLSSDFVKFLRSSEFNEILKLGKGDFGKDIIPYIISKNYKVMGYVSNSYWFDVGTLESFMEASYYLLNNLDKERLHVETEYRNVYMQGMSKRSKNDHIEIIEKIATNKIIVSGKNLIGRHVKIGENVKLSSSIIDNYTVVENDMEISNSIVMDRSLLKTGSIIKNSILGRHVKIGENVKIINSHLGNNVIIGDNAELINSSIWPHRSIESKSSIVDRKII</sequence>
<dbReference type="InterPro" id="IPR029044">
    <property type="entry name" value="Nucleotide-diphossugar_trans"/>
</dbReference>
<dbReference type="InterPro" id="IPR050486">
    <property type="entry name" value="Mannose-1P_guanyltransferase"/>
</dbReference>
<proteinExistence type="inferred from homology"/>
<evidence type="ECO:0000259" key="3">
    <source>
        <dbReference type="Pfam" id="PF25087"/>
    </source>
</evidence>
<organism evidence="4 5">
    <name type="scientific">Caldisphaera lagunensis (strain DSM 15908 / JCM 11604 / ANMR 0165 / IC-154)</name>
    <dbReference type="NCBI Taxonomy" id="1056495"/>
    <lineage>
        <taxon>Archaea</taxon>
        <taxon>Thermoproteota</taxon>
        <taxon>Thermoprotei</taxon>
        <taxon>Acidilobales</taxon>
        <taxon>Caldisphaeraceae</taxon>
        <taxon>Caldisphaera</taxon>
    </lineage>
</organism>
<keyword evidence="5" id="KW-1185">Reference proteome</keyword>
<evidence type="ECO:0000313" key="5">
    <source>
        <dbReference type="Proteomes" id="UP000010469"/>
    </source>
</evidence>
<feature type="domain" description="Mannose-1-phosphate guanyltransferase C-terminal" evidence="3">
    <location>
        <begin position="303"/>
        <end position="402"/>
    </location>
</feature>
<dbReference type="InParanoid" id="L0ABC9"/>
<dbReference type="Pfam" id="PF00483">
    <property type="entry name" value="NTP_transferase"/>
    <property type="match status" value="1"/>
</dbReference>
<dbReference type="Proteomes" id="UP000010469">
    <property type="component" value="Chromosome"/>
</dbReference>
<comment type="similarity">
    <text evidence="1">Belongs to the transferase hexapeptide repeat family.</text>
</comment>
<accession>L0ABC9</accession>
<dbReference type="STRING" id="1056495.Calag_0697"/>
<dbReference type="KEGG" id="clg:Calag_0697"/>
<dbReference type="AlphaFoldDB" id="L0ABC9"/>